<feature type="transmembrane region" description="Helical" evidence="7">
    <location>
        <begin position="74"/>
        <end position="100"/>
    </location>
</feature>
<protein>
    <submittedName>
        <fullName evidence="9">Cobalt transporter CbiM</fullName>
    </submittedName>
</protein>
<dbReference type="GO" id="GO:0000041">
    <property type="term" value="P:transition metal ion transport"/>
    <property type="evidence" value="ECO:0007669"/>
    <property type="project" value="InterPro"/>
</dbReference>
<evidence type="ECO:0000256" key="1">
    <source>
        <dbReference type="ARBA" id="ARBA00004651"/>
    </source>
</evidence>
<evidence type="ECO:0000256" key="6">
    <source>
        <dbReference type="ARBA" id="ARBA00023136"/>
    </source>
</evidence>
<feature type="transmembrane region" description="Helical" evidence="7">
    <location>
        <begin position="142"/>
        <end position="169"/>
    </location>
</feature>
<keyword evidence="6 7" id="KW-0472">Membrane</keyword>
<dbReference type="PANTHER" id="PTHR34229:SF1">
    <property type="entry name" value="METAL TRANSPORT PROTEIN HI_1621-RELATED"/>
    <property type="match status" value="1"/>
</dbReference>
<dbReference type="Pfam" id="PF01891">
    <property type="entry name" value="CbiM"/>
    <property type="match status" value="1"/>
</dbReference>
<evidence type="ECO:0000256" key="2">
    <source>
        <dbReference type="ARBA" id="ARBA00022448"/>
    </source>
</evidence>
<keyword evidence="5 7" id="KW-1133">Transmembrane helix</keyword>
<dbReference type="AlphaFoldDB" id="A0A9D2A9D3"/>
<evidence type="ECO:0000256" key="4">
    <source>
        <dbReference type="ARBA" id="ARBA00022692"/>
    </source>
</evidence>
<feature type="transmembrane region" description="Helical" evidence="7">
    <location>
        <begin position="7"/>
        <end position="27"/>
    </location>
</feature>
<feature type="transmembrane region" description="Helical" evidence="7">
    <location>
        <begin position="239"/>
        <end position="257"/>
    </location>
</feature>
<keyword evidence="4 7" id="KW-0812">Transmembrane</keyword>
<accession>A0A9D2A9D3</accession>
<organism evidence="9 10">
    <name type="scientific">Candidatus Ligilactobacillus excrementigallinarum</name>
    <dbReference type="NCBI Taxonomy" id="2838641"/>
    <lineage>
        <taxon>Bacteria</taxon>
        <taxon>Bacillati</taxon>
        <taxon>Bacillota</taxon>
        <taxon>Bacilli</taxon>
        <taxon>Lactobacillales</taxon>
        <taxon>Lactobacillaceae</taxon>
        <taxon>Ligilactobacillus</taxon>
    </lineage>
</organism>
<dbReference type="InterPro" id="IPR025937">
    <property type="entry name" value="PDGLE_dom"/>
</dbReference>
<evidence type="ECO:0000313" key="10">
    <source>
        <dbReference type="Proteomes" id="UP000823963"/>
    </source>
</evidence>
<dbReference type="Pfam" id="PF13190">
    <property type="entry name" value="PDGLE"/>
    <property type="match status" value="1"/>
</dbReference>
<dbReference type="NCBIfam" id="NF005598">
    <property type="entry name" value="PRK07331.1"/>
    <property type="match status" value="1"/>
</dbReference>
<dbReference type="EMBL" id="DXFP01000007">
    <property type="protein sequence ID" value="HIX01316.1"/>
    <property type="molecule type" value="Genomic_DNA"/>
</dbReference>
<dbReference type="InterPro" id="IPR002751">
    <property type="entry name" value="CbiM/NikMN"/>
</dbReference>
<dbReference type="Proteomes" id="UP000823963">
    <property type="component" value="Unassembled WGS sequence"/>
</dbReference>
<reference evidence="9" key="1">
    <citation type="journal article" date="2021" name="PeerJ">
        <title>Extensive microbial diversity within the chicken gut microbiome revealed by metagenomics and culture.</title>
        <authorList>
            <person name="Gilroy R."/>
            <person name="Ravi A."/>
            <person name="Getino M."/>
            <person name="Pursley I."/>
            <person name="Horton D.L."/>
            <person name="Alikhan N.F."/>
            <person name="Baker D."/>
            <person name="Gharbi K."/>
            <person name="Hall N."/>
            <person name="Watson M."/>
            <person name="Adriaenssens E.M."/>
            <person name="Foster-Nyarko E."/>
            <person name="Jarju S."/>
            <person name="Secka A."/>
            <person name="Antonio M."/>
            <person name="Oren A."/>
            <person name="Chaudhuri R.R."/>
            <person name="La Ragione R."/>
            <person name="Hildebrand F."/>
            <person name="Pallen M.J."/>
        </authorList>
    </citation>
    <scope>NUCLEOTIDE SEQUENCE</scope>
    <source>
        <strain evidence="9">6627</strain>
    </source>
</reference>
<dbReference type="Gene3D" id="1.10.1760.20">
    <property type="match status" value="1"/>
</dbReference>
<feature type="transmembrane region" description="Helical" evidence="7">
    <location>
        <begin position="112"/>
        <end position="130"/>
    </location>
</feature>
<feature type="domain" description="PDGLE" evidence="8">
    <location>
        <begin position="240"/>
        <end position="333"/>
    </location>
</feature>
<comment type="caution">
    <text evidence="9">The sequence shown here is derived from an EMBL/GenBank/DDBJ whole genome shotgun (WGS) entry which is preliminary data.</text>
</comment>
<proteinExistence type="predicted"/>
<sequence length="344" mass="36704">MHIPENYLSPATCATMIAAMAPVWYVSAKKVKVQIQKKKENLVQLGIGASLAFLIMMFNVPVPGGTTAHAVGSVLLAILLGPWAACLSVSLALVLQAFLFGDGGILCIGANAFNMAFVMPFVGYGIFLLCKKIFKKHGDQIGAFAGGYIGIVAGAFVCAVELGLQPILFKNAMGNPLYCPYPLKVTIPAMVGVHLIIGLVEGGITLGVYSYIKKVAPQTIYNSLDYAQVTKVKHKWAKAIVPIIVIALILCPLGLIASSPAWGEWSGVQILTQLKKYHLPTIMPQGLKDSSHYHALFDGYTIPGMSHGISLALGYILCAISAIVIFLLIAKIIEAFTSKNIDGE</sequence>
<evidence type="ECO:0000256" key="3">
    <source>
        <dbReference type="ARBA" id="ARBA00022475"/>
    </source>
</evidence>
<dbReference type="GO" id="GO:0005886">
    <property type="term" value="C:plasma membrane"/>
    <property type="evidence" value="ECO:0007669"/>
    <property type="project" value="UniProtKB-SubCell"/>
</dbReference>
<feature type="transmembrane region" description="Helical" evidence="7">
    <location>
        <begin position="189"/>
        <end position="212"/>
    </location>
</feature>
<keyword evidence="2" id="KW-0813">Transport</keyword>
<dbReference type="NCBIfam" id="NF008873">
    <property type="entry name" value="PRK11909.1"/>
    <property type="match status" value="1"/>
</dbReference>
<reference evidence="9" key="2">
    <citation type="submission" date="2021-04" db="EMBL/GenBank/DDBJ databases">
        <authorList>
            <person name="Gilroy R."/>
        </authorList>
    </citation>
    <scope>NUCLEOTIDE SEQUENCE</scope>
    <source>
        <strain evidence="9">6627</strain>
    </source>
</reference>
<evidence type="ECO:0000313" key="9">
    <source>
        <dbReference type="EMBL" id="HIX01316.1"/>
    </source>
</evidence>
<gene>
    <name evidence="9" type="primary">cbiM</name>
    <name evidence="9" type="ORF">H9861_00970</name>
</gene>
<name>A0A9D2A9D3_9LACO</name>
<evidence type="ECO:0000256" key="5">
    <source>
        <dbReference type="ARBA" id="ARBA00022989"/>
    </source>
</evidence>
<evidence type="ECO:0000256" key="7">
    <source>
        <dbReference type="SAM" id="Phobius"/>
    </source>
</evidence>
<keyword evidence="3" id="KW-1003">Cell membrane</keyword>
<evidence type="ECO:0000259" key="8">
    <source>
        <dbReference type="Pfam" id="PF13190"/>
    </source>
</evidence>
<comment type="subcellular location">
    <subcellularLocation>
        <location evidence="1">Cell membrane</location>
        <topology evidence="1">Multi-pass membrane protein</topology>
    </subcellularLocation>
</comment>
<dbReference type="PANTHER" id="PTHR34229">
    <property type="entry name" value="METAL TRANSPORT PROTEIN HI_1621-RELATED"/>
    <property type="match status" value="1"/>
</dbReference>
<feature type="transmembrane region" description="Helical" evidence="7">
    <location>
        <begin position="309"/>
        <end position="330"/>
    </location>
</feature>
<feature type="transmembrane region" description="Helical" evidence="7">
    <location>
        <begin position="42"/>
        <end position="62"/>
    </location>
</feature>